<proteinExistence type="predicted"/>
<feature type="domain" description="SAP" evidence="1">
    <location>
        <begin position="3"/>
        <end position="37"/>
    </location>
</feature>
<dbReference type="InterPro" id="IPR036361">
    <property type="entry name" value="SAP_dom_sf"/>
</dbReference>
<accession>A0A453K893</accession>
<dbReference type="Proteomes" id="UP000015105">
    <property type="component" value="Chromosome 5D"/>
</dbReference>
<evidence type="ECO:0000313" key="2">
    <source>
        <dbReference type="EnsemblPlants" id="AET5Gv20335900.20"/>
    </source>
</evidence>
<reference evidence="3" key="1">
    <citation type="journal article" date="2014" name="Science">
        <title>Ancient hybridizations among the ancestral genomes of bread wheat.</title>
        <authorList>
            <consortium name="International Wheat Genome Sequencing Consortium,"/>
            <person name="Marcussen T."/>
            <person name="Sandve S.R."/>
            <person name="Heier L."/>
            <person name="Spannagl M."/>
            <person name="Pfeifer M."/>
            <person name="Jakobsen K.S."/>
            <person name="Wulff B.B."/>
            <person name="Steuernagel B."/>
            <person name="Mayer K.F."/>
            <person name="Olsen O.A."/>
        </authorList>
    </citation>
    <scope>NUCLEOTIDE SEQUENCE [LARGE SCALE GENOMIC DNA]</scope>
    <source>
        <strain evidence="3">cv. AL8/78</strain>
    </source>
</reference>
<dbReference type="SMART" id="SM00513">
    <property type="entry name" value="SAP"/>
    <property type="match status" value="1"/>
</dbReference>
<reference evidence="2" key="5">
    <citation type="journal article" date="2021" name="G3 (Bethesda)">
        <title>Aegilops tauschii genome assembly Aet v5.0 features greater sequence contiguity and improved annotation.</title>
        <authorList>
            <person name="Wang L."/>
            <person name="Zhu T."/>
            <person name="Rodriguez J.C."/>
            <person name="Deal K.R."/>
            <person name="Dubcovsky J."/>
            <person name="McGuire P.E."/>
            <person name="Lux T."/>
            <person name="Spannagl M."/>
            <person name="Mayer K.F.X."/>
            <person name="Baldrich P."/>
            <person name="Meyers B.C."/>
            <person name="Huo N."/>
            <person name="Gu Y.Q."/>
            <person name="Zhou H."/>
            <person name="Devos K.M."/>
            <person name="Bennetzen J.L."/>
            <person name="Unver T."/>
            <person name="Budak H."/>
            <person name="Gulick P.J."/>
            <person name="Galiba G."/>
            <person name="Kalapos B."/>
            <person name="Nelson D.R."/>
            <person name="Li P."/>
            <person name="You F.M."/>
            <person name="Luo M.C."/>
            <person name="Dvorak J."/>
        </authorList>
    </citation>
    <scope>NUCLEOTIDE SEQUENCE [LARGE SCALE GENOMIC DNA]</scope>
    <source>
        <strain evidence="2">cv. AL8/78</strain>
    </source>
</reference>
<protein>
    <recommendedName>
        <fullName evidence="1">SAP domain-containing protein</fullName>
    </recommendedName>
</protein>
<dbReference type="Gene3D" id="1.10.720.30">
    <property type="entry name" value="SAP domain"/>
    <property type="match status" value="1"/>
</dbReference>
<reference evidence="2" key="4">
    <citation type="submission" date="2019-03" db="UniProtKB">
        <authorList>
            <consortium name="EnsemblPlants"/>
        </authorList>
    </citation>
    <scope>IDENTIFICATION</scope>
</reference>
<reference evidence="2" key="3">
    <citation type="journal article" date="2017" name="Nature">
        <title>Genome sequence of the progenitor of the wheat D genome Aegilops tauschii.</title>
        <authorList>
            <person name="Luo M.C."/>
            <person name="Gu Y.Q."/>
            <person name="Puiu D."/>
            <person name="Wang H."/>
            <person name="Twardziok S.O."/>
            <person name="Deal K.R."/>
            <person name="Huo N."/>
            <person name="Zhu T."/>
            <person name="Wang L."/>
            <person name="Wang Y."/>
            <person name="McGuire P.E."/>
            <person name="Liu S."/>
            <person name="Long H."/>
            <person name="Ramasamy R.K."/>
            <person name="Rodriguez J.C."/>
            <person name="Van S.L."/>
            <person name="Yuan L."/>
            <person name="Wang Z."/>
            <person name="Xia Z."/>
            <person name="Xiao L."/>
            <person name="Anderson O.D."/>
            <person name="Ouyang S."/>
            <person name="Liang Y."/>
            <person name="Zimin A.V."/>
            <person name="Pertea G."/>
            <person name="Qi P."/>
            <person name="Bennetzen J.L."/>
            <person name="Dai X."/>
            <person name="Dawson M.W."/>
            <person name="Muller H.G."/>
            <person name="Kugler K."/>
            <person name="Rivarola-Duarte L."/>
            <person name="Spannagl M."/>
            <person name="Mayer K.F.X."/>
            <person name="Lu F.H."/>
            <person name="Bevan M.W."/>
            <person name="Leroy P."/>
            <person name="Li P."/>
            <person name="You F.M."/>
            <person name="Sun Q."/>
            <person name="Liu Z."/>
            <person name="Lyons E."/>
            <person name="Wicker T."/>
            <person name="Salzberg S.L."/>
            <person name="Devos K.M."/>
            <person name="Dvorak J."/>
        </authorList>
    </citation>
    <scope>NUCLEOTIDE SEQUENCE [LARGE SCALE GENOMIC DNA]</scope>
    <source>
        <strain evidence="2">cv. AL8/78</strain>
    </source>
</reference>
<reference evidence="3" key="2">
    <citation type="journal article" date="2017" name="Nat. Plants">
        <title>The Aegilops tauschii genome reveals multiple impacts of transposons.</title>
        <authorList>
            <person name="Zhao G."/>
            <person name="Zou C."/>
            <person name="Li K."/>
            <person name="Wang K."/>
            <person name="Li T."/>
            <person name="Gao L."/>
            <person name="Zhang X."/>
            <person name="Wang H."/>
            <person name="Yang Z."/>
            <person name="Liu X."/>
            <person name="Jiang W."/>
            <person name="Mao L."/>
            <person name="Kong X."/>
            <person name="Jiao Y."/>
            <person name="Jia J."/>
        </authorList>
    </citation>
    <scope>NUCLEOTIDE SEQUENCE [LARGE SCALE GENOMIC DNA]</scope>
    <source>
        <strain evidence="3">cv. AL8/78</strain>
    </source>
</reference>
<dbReference type="SUPFAM" id="SSF68906">
    <property type="entry name" value="SAP domain"/>
    <property type="match status" value="1"/>
</dbReference>
<dbReference type="EnsemblPlants" id="AET5Gv20335900.20">
    <property type="protein sequence ID" value="AET5Gv20335900.20"/>
    <property type="gene ID" value="AET5Gv20335900"/>
</dbReference>
<sequence length="78" mass="8742">MDFAAMKRRELQALCKEHGLKANGSNADLAARLAATLSVWTLGFPLALLEPSLFPLGSSPCFTRHERLWKWRALTLVF</sequence>
<dbReference type="Gramene" id="AET5Gv20335900.20">
    <property type="protein sequence ID" value="AET5Gv20335900.20"/>
    <property type="gene ID" value="AET5Gv20335900"/>
</dbReference>
<organism evidence="2 3">
    <name type="scientific">Aegilops tauschii subsp. strangulata</name>
    <name type="common">Goatgrass</name>
    <dbReference type="NCBI Taxonomy" id="200361"/>
    <lineage>
        <taxon>Eukaryota</taxon>
        <taxon>Viridiplantae</taxon>
        <taxon>Streptophyta</taxon>
        <taxon>Embryophyta</taxon>
        <taxon>Tracheophyta</taxon>
        <taxon>Spermatophyta</taxon>
        <taxon>Magnoliopsida</taxon>
        <taxon>Liliopsida</taxon>
        <taxon>Poales</taxon>
        <taxon>Poaceae</taxon>
        <taxon>BOP clade</taxon>
        <taxon>Pooideae</taxon>
        <taxon>Triticodae</taxon>
        <taxon>Triticeae</taxon>
        <taxon>Triticinae</taxon>
        <taxon>Aegilops</taxon>
    </lineage>
</organism>
<name>A0A453K893_AEGTS</name>
<keyword evidence="3" id="KW-1185">Reference proteome</keyword>
<dbReference type="AlphaFoldDB" id="A0A453K893"/>
<dbReference type="InterPro" id="IPR003034">
    <property type="entry name" value="SAP_dom"/>
</dbReference>
<dbReference type="Pfam" id="PF02037">
    <property type="entry name" value="SAP"/>
    <property type="match status" value="1"/>
</dbReference>
<dbReference type="PROSITE" id="PS50800">
    <property type="entry name" value="SAP"/>
    <property type="match status" value="1"/>
</dbReference>
<evidence type="ECO:0000259" key="1">
    <source>
        <dbReference type="PROSITE" id="PS50800"/>
    </source>
</evidence>
<evidence type="ECO:0000313" key="3">
    <source>
        <dbReference type="Proteomes" id="UP000015105"/>
    </source>
</evidence>